<comment type="similarity">
    <text evidence="3">Belongs to the RNase E/G family. RNase G subfamily.</text>
</comment>
<dbReference type="EMBL" id="DQZW01000303">
    <property type="protein sequence ID" value="HDL90523.1"/>
    <property type="molecule type" value="Genomic_DNA"/>
</dbReference>
<dbReference type="InterPro" id="IPR004659">
    <property type="entry name" value="RNase_E/G"/>
</dbReference>
<dbReference type="GO" id="GO:0008033">
    <property type="term" value="P:tRNA processing"/>
    <property type="evidence" value="ECO:0007669"/>
    <property type="project" value="UniProtKB-KW"/>
</dbReference>
<evidence type="ECO:0000256" key="1">
    <source>
        <dbReference type="ARBA" id="ARBA00001946"/>
    </source>
</evidence>
<dbReference type="PANTHER" id="PTHR30001">
    <property type="entry name" value="RIBONUCLEASE"/>
    <property type="match status" value="1"/>
</dbReference>
<keyword evidence="9" id="KW-0540">Nuclease</keyword>
<keyword evidence="13" id="KW-0378">Hydrolase</keyword>
<evidence type="ECO:0000256" key="15">
    <source>
        <dbReference type="ARBA" id="ARBA00022884"/>
    </source>
</evidence>
<dbReference type="GO" id="GO:0046872">
    <property type="term" value="F:metal ion binding"/>
    <property type="evidence" value="ECO:0007669"/>
    <property type="project" value="UniProtKB-KW"/>
</dbReference>
<dbReference type="GO" id="GO:0000049">
    <property type="term" value="F:tRNA binding"/>
    <property type="evidence" value="ECO:0007669"/>
    <property type="project" value="UniProtKB-KW"/>
</dbReference>
<dbReference type="GO" id="GO:0006364">
    <property type="term" value="P:rRNA processing"/>
    <property type="evidence" value="ECO:0007669"/>
    <property type="project" value="UniProtKB-KW"/>
</dbReference>
<comment type="caution">
    <text evidence="17">The sequence shown here is derived from an EMBL/GenBank/DDBJ whole genome shotgun (WGS) entry which is preliminary data.</text>
</comment>
<dbReference type="Gene3D" id="3.40.1260.20">
    <property type="entry name" value="Ribonuclease E, catalytic domain"/>
    <property type="match status" value="1"/>
</dbReference>
<name>A0A7C0WUE7_9BACT</name>
<dbReference type="Pfam" id="PF20833">
    <property type="entry name" value="RNase_E_G_Thio"/>
    <property type="match status" value="1"/>
</dbReference>
<dbReference type="SMART" id="SM00316">
    <property type="entry name" value="S1"/>
    <property type="match status" value="1"/>
</dbReference>
<dbReference type="InterPro" id="IPR019307">
    <property type="entry name" value="RNA-bd_AU-1/RNase_E/G"/>
</dbReference>
<keyword evidence="6" id="KW-0698">rRNA processing</keyword>
<dbReference type="Proteomes" id="UP000886355">
    <property type="component" value="Unassembled WGS sequence"/>
</dbReference>
<keyword evidence="11" id="KW-0699">rRNA-binding</keyword>
<evidence type="ECO:0000259" key="16">
    <source>
        <dbReference type="SMART" id="SM00316"/>
    </source>
</evidence>
<evidence type="ECO:0000256" key="7">
    <source>
        <dbReference type="ARBA" id="ARBA00022555"/>
    </source>
</evidence>
<sequence length="509" mass="58198">MPGELIINAASYETRVALVENGHVVELFIERHTDRTIVGNIYKGKVVKVLPGMQSAFVDIGLPKAAFLYVGDVCVKVDESLARAFGDDLDQTDLDPQVPSAADVPIEDRLREGQDILVQVAKEPLGSKGARVTTQITIPGRNLVLMPMVKHVGVSRRIDDENEREKLREIMLSIKPPDYGFIVRTAAEGAGPEKLEAEMRFLIKLWERICARAEKMPVPSLVYRELDITLRAARDLFTKEVERLVVDSEEEYEKIIEFVEAYMPSLKYNVELYRGNQPIFDAYGIEMELQRALNKKVWLKSGGYIVIETTEALTAIDVNTGRYVGKRNLDDTILKTNLEAIKEIACQLRLRNIGGIIIIDFIDMERAGDRERVFEALVEAFKRDRNKTKVLRMSEFGLVEMTRKRTRESISRLLQEPCPYCDGTGFVKSRQTVCYEILRTIERDKKELFGRDILVRAHPEVIDLFYDEERGAFESAEEKLHARIYLQADESLHVEQFEVVPFVHDDKQK</sequence>
<evidence type="ECO:0000256" key="6">
    <source>
        <dbReference type="ARBA" id="ARBA00022552"/>
    </source>
</evidence>
<dbReference type="AlphaFoldDB" id="A0A7C0WUE7"/>
<keyword evidence="12" id="KW-0255">Endonuclease</keyword>
<evidence type="ECO:0000256" key="3">
    <source>
        <dbReference type="ARBA" id="ARBA00005663"/>
    </source>
</evidence>
<reference evidence="17" key="1">
    <citation type="journal article" date="2020" name="mSystems">
        <title>Genome- and Community-Level Interaction Insights into Carbon Utilization and Element Cycling Functions of Hydrothermarchaeota in Hydrothermal Sediment.</title>
        <authorList>
            <person name="Zhou Z."/>
            <person name="Liu Y."/>
            <person name="Xu W."/>
            <person name="Pan J."/>
            <person name="Luo Z.H."/>
            <person name="Li M."/>
        </authorList>
    </citation>
    <scope>NUCLEOTIDE SEQUENCE [LARGE SCALE GENOMIC DNA]</scope>
    <source>
        <strain evidence="17">HyVt-19</strain>
    </source>
</reference>
<evidence type="ECO:0000256" key="12">
    <source>
        <dbReference type="ARBA" id="ARBA00022759"/>
    </source>
</evidence>
<proteinExistence type="inferred from homology"/>
<keyword evidence="5" id="KW-0963">Cytoplasm</keyword>
<evidence type="ECO:0000256" key="14">
    <source>
        <dbReference type="ARBA" id="ARBA00022842"/>
    </source>
</evidence>
<keyword evidence="15" id="KW-0694">RNA-binding</keyword>
<evidence type="ECO:0000313" key="17">
    <source>
        <dbReference type="EMBL" id="HDL90523.1"/>
    </source>
</evidence>
<protein>
    <recommendedName>
        <fullName evidence="4">Ribonuclease G</fullName>
    </recommendedName>
</protein>
<evidence type="ECO:0000256" key="11">
    <source>
        <dbReference type="ARBA" id="ARBA00022730"/>
    </source>
</evidence>
<dbReference type="PANTHER" id="PTHR30001:SF0">
    <property type="entry name" value="RIBONUCLEASE G"/>
    <property type="match status" value="1"/>
</dbReference>
<dbReference type="GO" id="GO:0004540">
    <property type="term" value="F:RNA nuclease activity"/>
    <property type="evidence" value="ECO:0007669"/>
    <property type="project" value="InterPro"/>
</dbReference>
<organism evidence="17">
    <name type="scientific">Thermodesulforhabdus norvegica</name>
    <dbReference type="NCBI Taxonomy" id="39841"/>
    <lineage>
        <taxon>Bacteria</taxon>
        <taxon>Pseudomonadati</taxon>
        <taxon>Thermodesulfobacteriota</taxon>
        <taxon>Syntrophobacteria</taxon>
        <taxon>Syntrophobacterales</taxon>
        <taxon>Thermodesulforhabdaceae</taxon>
        <taxon>Thermodesulforhabdus</taxon>
    </lineage>
</organism>
<keyword evidence="14" id="KW-0460">Magnesium</keyword>
<dbReference type="Gene3D" id="2.40.50.140">
    <property type="entry name" value="Nucleic acid-binding proteins"/>
    <property type="match status" value="1"/>
</dbReference>
<dbReference type="CDD" id="cd04453">
    <property type="entry name" value="S1_RNase_E"/>
    <property type="match status" value="1"/>
</dbReference>
<dbReference type="InterPro" id="IPR012340">
    <property type="entry name" value="NA-bd_OB-fold"/>
</dbReference>
<dbReference type="InterPro" id="IPR048583">
    <property type="entry name" value="RNase_E_G_thioredoxin-like"/>
</dbReference>
<dbReference type="SUPFAM" id="SSF50249">
    <property type="entry name" value="Nucleic acid-binding proteins"/>
    <property type="match status" value="1"/>
</dbReference>
<dbReference type="GO" id="GO:0016787">
    <property type="term" value="F:hydrolase activity"/>
    <property type="evidence" value="ECO:0007669"/>
    <property type="project" value="UniProtKB-KW"/>
</dbReference>
<dbReference type="GO" id="GO:0004519">
    <property type="term" value="F:endonuclease activity"/>
    <property type="evidence" value="ECO:0007669"/>
    <property type="project" value="UniProtKB-KW"/>
</dbReference>
<evidence type="ECO:0000256" key="2">
    <source>
        <dbReference type="ARBA" id="ARBA00004496"/>
    </source>
</evidence>
<evidence type="ECO:0000256" key="13">
    <source>
        <dbReference type="ARBA" id="ARBA00022801"/>
    </source>
</evidence>
<evidence type="ECO:0000256" key="10">
    <source>
        <dbReference type="ARBA" id="ARBA00022723"/>
    </source>
</evidence>
<keyword evidence="8" id="KW-0819">tRNA processing</keyword>
<evidence type="ECO:0000256" key="5">
    <source>
        <dbReference type="ARBA" id="ARBA00022490"/>
    </source>
</evidence>
<comment type="subcellular location">
    <subcellularLocation>
        <location evidence="2">Cytoplasm</location>
    </subcellularLocation>
</comment>
<dbReference type="Pfam" id="PF10150">
    <property type="entry name" value="RNase_E_G"/>
    <property type="match status" value="1"/>
</dbReference>
<evidence type="ECO:0000256" key="4">
    <source>
        <dbReference type="ARBA" id="ARBA00017719"/>
    </source>
</evidence>
<dbReference type="NCBIfam" id="TIGR00757">
    <property type="entry name" value="RNaseEG"/>
    <property type="match status" value="1"/>
</dbReference>
<dbReference type="InterPro" id="IPR003029">
    <property type="entry name" value="S1_domain"/>
</dbReference>
<dbReference type="GO" id="GO:0019843">
    <property type="term" value="F:rRNA binding"/>
    <property type="evidence" value="ECO:0007669"/>
    <property type="project" value="UniProtKB-KW"/>
</dbReference>
<keyword evidence="10" id="KW-0479">Metal-binding</keyword>
<comment type="cofactor">
    <cofactor evidence="1">
        <name>Mg(2+)</name>
        <dbReference type="ChEBI" id="CHEBI:18420"/>
    </cofactor>
</comment>
<dbReference type="GO" id="GO:0005737">
    <property type="term" value="C:cytoplasm"/>
    <property type="evidence" value="ECO:0007669"/>
    <property type="project" value="UniProtKB-SubCell"/>
</dbReference>
<gene>
    <name evidence="17" type="ORF">ENG14_06435</name>
</gene>
<feature type="domain" description="S1 motif" evidence="16">
    <location>
        <begin position="37"/>
        <end position="135"/>
    </location>
</feature>
<keyword evidence="7" id="KW-0820">tRNA-binding</keyword>
<evidence type="ECO:0000256" key="8">
    <source>
        <dbReference type="ARBA" id="ARBA00022694"/>
    </source>
</evidence>
<evidence type="ECO:0000256" key="9">
    <source>
        <dbReference type="ARBA" id="ARBA00022722"/>
    </source>
</evidence>
<accession>A0A7C0WUE7</accession>